<keyword evidence="3" id="KW-0813">Transport</keyword>
<sequence length="396" mass="41888">MDLWLQATVWMGLAFLASLISIRLGISVAMVEIFVGALGGNFLGVHPTPWINALAAVGSVVLTFLAGAEVEPAVLKQRWKESLSIGFVSFLLPFLAAMAYAYYVAGWNLAGAKIAGIALSTTSVAIVYAVMVETGLNQTELGKIILAACFITDLGTVAALGVLFAHYNLWLLAFALALAIVLPLLAPLSRKVFAALADRVSEPETKFFFLVLFGLGALAVKANSEAVLPAYLVGLVVATVLAGQKQFVRRLRGLAFAFLTPFYFLKAGALVSFKALWAGLGLVVILLAVKMAAKLVGVWPLTAAFCFGKNDGVYTTLLMSTGLTFGTISALFGLTHGYIDQQQYSVLVTVVILSGVIPTLIAQAFFNPEVKKEQIPAVGTAPVEEALPPRASEGGK</sequence>
<feature type="transmembrane region" description="Helical" evidence="11">
    <location>
        <begin position="169"/>
        <end position="186"/>
    </location>
</feature>
<evidence type="ECO:0000256" key="3">
    <source>
        <dbReference type="ARBA" id="ARBA00022448"/>
    </source>
</evidence>
<protein>
    <submittedName>
        <fullName evidence="13">Kef-type K+ transport system membrane component KefB</fullName>
    </submittedName>
</protein>
<dbReference type="InterPro" id="IPR038770">
    <property type="entry name" value="Na+/solute_symporter_sf"/>
</dbReference>
<feature type="transmembrane region" description="Helical" evidence="11">
    <location>
        <begin position="12"/>
        <end position="38"/>
    </location>
</feature>
<dbReference type="PANTHER" id="PTHR43562">
    <property type="entry name" value="NAPA-TYPE SODIUM/HYDROGEN ANTIPORTER"/>
    <property type="match status" value="1"/>
</dbReference>
<evidence type="ECO:0000256" key="7">
    <source>
        <dbReference type="ARBA" id="ARBA00023053"/>
    </source>
</evidence>
<dbReference type="GO" id="GO:1902600">
    <property type="term" value="P:proton transmembrane transport"/>
    <property type="evidence" value="ECO:0007669"/>
    <property type="project" value="InterPro"/>
</dbReference>
<dbReference type="GO" id="GO:0015297">
    <property type="term" value="F:antiporter activity"/>
    <property type="evidence" value="ECO:0007669"/>
    <property type="project" value="UniProtKB-KW"/>
</dbReference>
<keyword evidence="7" id="KW-0915">Sodium</keyword>
<evidence type="ECO:0000256" key="1">
    <source>
        <dbReference type="ARBA" id="ARBA00004141"/>
    </source>
</evidence>
<keyword evidence="5 11" id="KW-0812">Transmembrane</keyword>
<dbReference type="PANTHER" id="PTHR43562:SF3">
    <property type="entry name" value="SODIUM ION_PROTON EXCHANGER (EUROFUNG)"/>
    <property type="match status" value="1"/>
</dbReference>
<dbReference type="OrthoDB" id="34089at2"/>
<comment type="similarity">
    <text evidence="2">Belongs to the monovalent cation:proton antiporter 2 (CPA2) transporter (TC 2.A.37) family.</text>
</comment>
<keyword evidence="4" id="KW-0050">Antiport</keyword>
<reference evidence="13 14" key="1">
    <citation type="submission" date="2018-11" db="EMBL/GenBank/DDBJ databases">
        <title>Genomic Encyclopedia of Type Strains, Phase IV (KMG-IV): sequencing the most valuable type-strain genomes for metagenomic binning, comparative biology and taxonomic classification.</title>
        <authorList>
            <person name="Goeker M."/>
        </authorList>
    </citation>
    <scope>NUCLEOTIDE SEQUENCE [LARGE SCALE GENOMIC DNA]</scope>
    <source>
        <strain evidence="13 14">DSM 102936</strain>
    </source>
</reference>
<dbReference type="InterPro" id="IPR006153">
    <property type="entry name" value="Cation/H_exchanger_TM"/>
</dbReference>
<dbReference type="Pfam" id="PF00999">
    <property type="entry name" value="Na_H_Exchanger"/>
    <property type="match status" value="1"/>
</dbReference>
<dbReference type="GO" id="GO:0006814">
    <property type="term" value="P:sodium ion transport"/>
    <property type="evidence" value="ECO:0007669"/>
    <property type="project" value="UniProtKB-KW"/>
</dbReference>
<dbReference type="EMBL" id="RKRE01000003">
    <property type="protein sequence ID" value="RPF42561.1"/>
    <property type="molecule type" value="Genomic_DNA"/>
</dbReference>
<evidence type="ECO:0000313" key="14">
    <source>
        <dbReference type="Proteomes" id="UP000282654"/>
    </source>
</evidence>
<evidence type="ECO:0000313" key="13">
    <source>
        <dbReference type="EMBL" id="RPF42561.1"/>
    </source>
</evidence>
<feature type="transmembrane region" description="Helical" evidence="11">
    <location>
        <begin position="313"/>
        <end position="334"/>
    </location>
</feature>
<dbReference type="RefSeq" id="WP_123930852.1">
    <property type="nucleotide sequence ID" value="NZ_RKRE01000003.1"/>
</dbReference>
<evidence type="ECO:0000256" key="2">
    <source>
        <dbReference type="ARBA" id="ARBA00005551"/>
    </source>
</evidence>
<feature type="transmembrane region" description="Helical" evidence="11">
    <location>
        <begin position="50"/>
        <end position="70"/>
    </location>
</feature>
<evidence type="ECO:0000256" key="5">
    <source>
        <dbReference type="ARBA" id="ARBA00022692"/>
    </source>
</evidence>
<comment type="caution">
    <text evidence="13">The sequence shown here is derived from an EMBL/GenBank/DDBJ whole genome shotgun (WGS) entry which is preliminary data.</text>
</comment>
<dbReference type="Proteomes" id="UP000282654">
    <property type="component" value="Unassembled WGS sequence"/>
</dbReference>
<feature type="transmembrane region" description="Helical" evidence="11">
    <location>
        <begin position="346"/>
        <end position="366"/>
    </location>
</feature>
<dbReference type="AlphaFoldDB" id="A0A3N5BEV5"/>
<feature type="transmembrane region" description="Helical" evidence="11">
    <location>
        <begin position="207"/>
        <end position="224"/>
    </location>
</feature>
<proteinExistence type="inferred from homology"/>
<evidence type="ECO:0000259" key="12">
    <source>
        <dbReference type="Pfam" id="PF00999"/>
    </source>
</evidence>
<feature type="transmembrane region" description="Helical" evidence="11">
    <location>
        <begin position="269"/>
        <end position="293"/>
    </location>
</feature>
<organism evidence="13 14">
    <name type="scientific">Thermodesulfitimonas autotrophica</name>
    <dbReference type="NCBI Taxonomy" id="1894989"/>
    <lineage>
        <taxon>Bacteria</taxon>
        <taxon>Bacillati</taxon>
        <taxon>Bacillota</taxon>
        <taxon>Clostridia</taxon>
        <taxon>Thermoanaerobacterales</taxon>
        <taxon>Thermoanaerobacteraceae</taxon>
        <taxon>Thermodesulfitimonas</taxon>
    </lineage>
</organism>
<feature type="transmembrane region" description="Helical" evidence="11">
    <location>
        <begin position="144"/>
        <end position="163"/>
    </location>
</feature>
<evidence type="ECO:0000256" key="9">
    <source>
        <dbReference type="ARBA" id="ARBA00023136"/>
    </source>
</evidence>
<name>A0A3N5BEV5_9THEO</name>
<accession>A0A3N5BEV5</accession>
<feature type="transmembrane region" description="Helical" evidence="11">
    <location>
        <begin position="109"/>
        <end position="132"/>
    </location>
</feature>
<dbReference type="Gene3D" id="1.20.1530.20">
    <property type="match status" value="1"/>
</dbReference>
<comment type="subcellular location">
    <subcellularLocation>
        <location evidence="1">Membrane</location>
        <topology evidence="1">Multi-pass membrane protein</topology>
    </subcellularLocation>
</comment>
<evidence type="ECO:0000256" key="4">
    <source>
        <dbReference type="ARBA" id="ARBA00022449"/>
    </source>
</evidence>
<keyword evidence="9 11" id="KW-0472">Membrane</keyword>
<evidence type="ECO:0000256" key="6">
    <source>
        <dbReference type="ARBA" id="ARBA00022989"/>
    </source>
</evidence>
<feature type="domain" description="Cation/H+ exchanger transmembrane" evidence="12">
    <location>
        <begin position="13"/>
        <end position="362"/>
    </location>
</feature>
<evidence type="ECO:0000256" key="10">
    <source>
        <dbReference type="ARBA" id="ARBA00023201"/>
    </source>
</evidence>
<keyword evidence="8" id="KW-0406">Ion transport</keyword>
<gene>
    <name evidence="13" type="ORF">EDD75_1662</name>
</gene>
<evidence type="ECO:0000256" key="8">
    <source>
        <dbReference type="ARBA" id="ARBA00023065"/>
    </source>
</evidence>
<evidence type="ECO:0000256" key="11">
    <source>
        <dbReference type="SAM" id="Phobius"/>
    </source>
</evidence>
<keyword evidence="10" id="KW-0739">Sodium transport</keyword>
<feature type="transmembrane region" description="Helical" evidence="11">
    <location>
        <begin position="82"/>
        <end position="103"/>
    </location>
</feature>
<dbReference type="GO" id="GO:0016020">
    <property type="term" value="C:membrane"/>
    <property type="evidence" value="ECO:0007669"/>
    <property type="project" value="UniProtKB-SubCell"/>
</dbReference>
<keyword evidence="14" id="KW-1185">Reference proteome</keyword>
<keyword evidence="6 11" id="KW-1133">Transmembrane helix</keyword>